<evidence type="ECO:0000256" key="3">
    <source>
        <dbReference type="ARBA" id="ARBA00022640"/>
    </source>
</evidence>
<feature type="domain" description="Plastid lipid-associated protein/fibrillin conserved" evidence="5">
    <location>
        <begin position="70"/>
        <end position="113"/>
    </location>
</feature>
<evidence type="ECO:0000256" key="2">
    <source>
        <dbReference type="ARBA" id="ARBA00005845"/>
    </source>
</evidence>
<dbReference type="InterPro" id="IPR006843">
    <property type="entry name" value="PAP/fibrillin_dom"/>
</dbReference>
<dbReference type="Proteomes" id="UP001652623">
    <property type="component" value="Chromosome 7"/>
</dbReference>
<accession>A0ABM3ITT0</accession>
<dbReference type="GeneID" id="107404784"/>
<evidence type="ECO:0000313" key="7">
    <source>
        <dbReference type="RefSeq" id="XP_048335296.1"/>
    </source>
</evidence>
<evidence type="ECO:0000256" key="4">
    <source>
        <dbReference type="ARBA" id="ARBA00022946"/>
    </source>
</evidence>
<keyword evidence="3" id="KW-0934">Plastid</keyword>
<evidence type="ECO:0000259" key="5">
    <source>
        <dbReference type="Pfam" id="PF04755"/>
    </source>
</evidence>
<sequence length="222" mass="25013">MATILVQPPFPASHIIPPNMMKTPRLVPTIHPRTSITRFGEFPFGSMPIYITRVTEQSSGLVGDETFTHIKSELYQALEGINRGIFGVPSAKKTEIEDLVKMLESQNPTPDPSLNLEKSKAVNVIKFNVRGFKLLNGQLKIEASFKIASKSRVDISYDNSTITPDQLMNVFRKNYDLLLGIFNPEGWLEITYLDDTLRIGRDDKANIFILERSENNSIISLD</sequence>
<dbReference type="PANTHER" id="PTHR31906">
    <property type="entry name" value="PLASTID-LIPID-ASSOCIATED PROTEIN 4, CHLOROPLASTIC-RELATED"/>
    <property type="match status" value="1"/>
</dbReference>
<dbReference type="InterPro" id="IPR039633">
    <property type="entry name" value="PAP"/>
</dbReference>
<protein>
    <submittedName>
        <fullName evidence="7">Fibrillin-5, chloroplastic isoform X3</fullName>
    </submittedName>
</protein>
<evidence type="ECO:0000313" key="6">
    <source>
        <dbReference type="Proteomes" id="UP001652623"/>
    </source>
</evidence>
<comment type="similarity">
    <text evidence="2">Belongs to the PAP/fibrillin family.</text>
</comment>
<name>A0ABM3ITT0_ZIZJJ</name>
<gene>
    <name evidence="7" type="primary">LOC107404784</name>
</gene>
<keyword evidence="6" id="KW-1185">Reference proteome</keyword>
<feature type="domain" description="Plastid lipid-associated protein/fibrillin conserved" evidence="5">
    <location>
        <begin position="115"/>
        <end position="210"/>
    </location>
</feature>
<proteinExistence type="inferred from homology"/>
<comment type="subcellular location">
    <subcellularLocation>
        <location evidence="1">Plastid</location>
    </subcellularLocation>
</comment>
<keyword evidence="4" id="KW-0809">Transit peptide</keyword>
<evidence type="ECO:0000256" key="1">
    <source>
        <dbReference type="ARBA" id="ARBA00004474"/>
    </source>
</evidence>
<dbReference type="Pfam" id="PF04755">
    <property type="entry name" value="PAP_fibrillin"/>
    <property type="match status" value="2"/>
</dbReference>
<organism evidence="6 7">
    <name type="scientific">Ziziphus jujuba</name>
    <name type="common">Chinese jujube</name>
    <name type="synonym">Ziziphus sativa</name>
    <dbReference type="NCBI Taxonomy" id="326968"/>
    <lineage>
        <taxon>Eukaryota</taxon>
        <taxon>Viridiplantae</taxon>
        <taxon>Streptophyta</taxon>
        <taxon>Embryophyta</taxon>
        <taxon>Tracheophyta</taxon>
        <taxon>Spermatophyta</taxon>
        <taxon>Magnoliopsida</taxon>
        <taxon>eudicotyledons</taxon>
        <taxon>Gunneridae</taxon>
        <taxon>Pentapetalae</taxon>
        <taxon>rosids</taxon>
        <taxon>fabids</taxon>
        <taxon>Rosales</taxon>
        <taxon>Rhamnaceae</taxon>
        <taxon>Paliureae</taxon>
        <taxon>Ziziphus</taxon>
    </lineage>
</organism>
<reference evidence="7" key="1">
    <citation type="submission" date="2025-08" db="UniProtKB">
        <authorList>
            <consortium name="RefSeq"/>
        </authorList>
    </citation>
    <scope>IDENTIFICATION</scope>
    <source>
        <tissue evidence="7">Seedling</tissue>
    </source>
</reference>
<dbReference type="RefSeq" id="XP_048335296.1">
    <property type="nucleotide sequence ID" value="XM_048479339.2"/>
</dbReference>